<dbReference type="RefSeq" id="WP_169266786.1">
    <property type="nucleotide sequence ID" value="NZ_CAWOXK010000001.1"/>
</dbReference>
<dbReference type="Proteomes" id="UP000503129">
    <property type="component" value="Chromosome"/>
</dbReference>
<evidence type="ECO:0000313" key="3">
    <source>
        <dbReference type="EMBL" id="QDL08275.1"/>
    </source>
</evidence>
<feature type="signal peptide" evidence="2">
    <location>
        <begin position="1"/>
        <end position="25"/>
    </location>
</feature>
<gene>
    <name evidence="3" type="ORF">DP114_10500</name>
</gene>
<feature type="region of interest" description="Disordered" evidence="1">
    <location>
        <begin position="30"/>
        <end position="52"/>
    </location>
</feature>
<proteinExistence type="predicted"/>
<dbReference type="EMBL" id="CP030118">
    <property type="protein sequence ID" value="QDL08275.1"/>
    <property type="molecule type" value="Genomic_DNA"/>
</dbReference>
<dbReference type="KEGG" id="bsen:DP114_10500"/>
<evidence type="ECO:0000256" key="2">
    <source>
        <dbReference type="SAM" id="SignalP"/>
    </source>
</evidence>
<protein>
    <submittedName>
        <fullName evidence="3">Uncharacterized protein</fullName>
    </submittedName>
</protein>
<evidence type="ECO:0000256" key="1">
    <source>
        <dbReference type="SAM" id="MobiDB-lite"/>
    </source>
</evidence>
<accession>A0A856MAM7</accession>
<keyword evidence="4" id="KW-1185">Reference proteome</keyword>
<feature type="compositionally biased region" description="Polar residues" evidence="1">
    <location>
        <begin position="34"/>
        <end position="52"/>
    </location>
</feature>
<reference evidence="3 4" key="1">
    <citation type="submission" date="2018-06" db="EMBL/GenBank/DDBJ databases">
        <title>Comparative genomics of Brasilonema spp. strains.</title>
        <authorList>
            <person name="Alvarenga D.O."/>
            <person name="Fiore M.F."/>
            <person name="Varani A.M."/>
        </authorList>
    </citation>
    <scope>NUCLEOTIDE SEQUENCE [LARGE SCALE GENOMIC DNA]</scope>
    <source>
        <strain evidence="3 4">CENA114</strain>
    </source>
</reference>
<keyword evidence="2" id="KW-0732">Signal</keyword>
<dbReference type="AlphaFoldDB" id="A0A856MAM7"/>
<name>A0A856MAM7_9CYAN</name>
<dbReference type="PROSITE" id="PS51257">
    <property type="entry name" value="PROKAR_LIPOPROTEIN"/>
    <property type="match status" value="1"/>
</dbReference>
<organism evidence="3 4">
    <name type="scientific">Brasilonema sennae CENA114</name>
    <dbReference type="NCBI Taxonomy" id="415709"/>
    <lineage>
        <taxon>Bacteria</taxon>
        <taxon>Bacillati</taxon>
        <taxon>Cyanobacteriota</taxon>
        <taxon>Cyanophyceae</taxon>
        <taxon>Nostocales</taxon>
        <taxon>Scytonemataceae</taxon>
        <taxon>Brasilonema</taxon>
        <taxon>Bromeliae group (in: Brasilonema)</taxon>
    </lineage>
</organism>
<feature type="chain" id="PRO_5032287566" evidence="2">
    <location>
        <begin position="26"/>
        <end position="176"/>
    </location>
</feature>
<evidence type="ECO:0000313" key="4">
    <source>
        <dbReference type="Proteomes" id="UP000503129"/>
    </source>
</evidence>
<sequence length="176" mass="19097">MFLPRARRIFAALLLCLLLFTTACAPKTPGRFDQAQQESTRQKSGQAIAKDSTQGSEFNKFFPAAGAGYERVYTQEKKGFAEAKLKRDGKDLAVLSINDTQGVKGATNPAAKFVNSPKTIAGYPAVSQGSTGTAVLVGNRYQVKVQSRDASFTEAEREAWIQKFNLNGLAQLAKTK</sequence>